<comment type="subcellular location">
    <subcellularLocation>
        <location evidence="1 9">Cytoplasm</location>
    </subcellularLocation>
</comment>
<keyword evidence="4 9" id="KW-0902">Two-component regulatory system</keyword>
<dbReference type="InterPro" id="IPR011006">
    <property type="entry name" value="CheY-like_superfamily"/>
</dbReference>
<dbReference type="InterPro" id="IPR051271">
    <property type="entry name" value="2C-system_Tx_regulators"/>
</dbReference>
<dbReference type="GO" id="GO:0003677">
    <property type="term" value="F:DNA binding"/>
    <property type="evidence" value="ECO:0007669"/>
    <property type="project" value="UniProtKB-KW"/>
</dbReference>
<gene>
    <name evidence="12" type="ORF">CEP50_04180</name>
</gene>
<keyword evidence="7 9" id="KW-0010">Activator</keyword>
<evidence type="ECO:0000256" key="9">
    <source>
        <dbReference type="PIRNR" id="PIRNR006171"/>
    </source>
</evidence>
<dbReference type="GO" id="GO:0005737">
    <property type="term" value="C:cytoplasm"/>
    <property type="evidence" value="ECO:0007669"/>
    <property type="project" value="UniProtKB-SubCell"/>
</dbReference>
<evidence type="ECO:0000256" key="3">
    <source>
        <dbReference type="ARBA" id="ARBA00022553"/>
    </source>
</evidence>
<keyword evidence="5 9" id="KW-0805">Transcription regulation</keyword>
<keyword evidence="8 9" id="KW-0804">Transcription</keyword>
<evidence type="ECO:0000256" key="5">
    <source>
        <dbReference type="ARBA" id="ARBA00023015"/>
    </source>
</evidence>
<dbReference type="RefSeq" id="WP_106112597.1">
    <property type="nucleotide sequence ID" value="NZ_PVSR01000003.1"/>
</dbReference>
<evidence type="ECO:0000259" key="11">
    <source>
        <dbReference type="PROSITE" id="PS50110"/>
    </source>
</evidence>
<organism evidence="12 13">
    <name type="scientific">Actinopolyspora mortivallis</name>
    <dbReference type="NCBI Taxonomy" id="33906"/>
    <lineage>
        <taxon>Bacteria</taxon>
        <taxon>Bacillati</taxon>
        <taxon>Actinomycetota</taxon>
        <taxon>Actinomycetes</taxon>
        <taxon>Actinopolysporales</taxon>
        <taxon>Actinopolysporaceae</taxon>
        <taxon>Actinopolyspora</taxon>
    </lineage>
</organism>
<dbReference type="PIRSF" id="PIRSF006171">
    <property type="entry name" value="RR_citrat_malat"/>
    <property type="match status" value="1"/>
</dbReference>
<dbReference type="GO" id="GO:0000156">
    <property type="term" value="F:phosphorelay response regulator activity"/>
    <property type="evidence" value="ECO:0007669"/>
    <property type="project" value="TreeGrafter"/>
</dbReference>
<keyword evidence="2 9" id="KW-0963">Cytoplasm</keyword>
<feature type="domain" description="Response regulatory" evidence="11">
    <location>
        <begin position="3"/>
        <end position="119"/>
    </location>
</feature>
<evidence type="ECO:0000256" key="4">
    <source>
        <dbReference type="ARBA" id="ARBA00023012"/>
    </source>
</evidence>
<name>A0A2T0GZM7_ACTMO</name>
<dbReference type="Pfam" id="PF09339">
    <property type="entry name" value="HTH_IclR"/>
    <property type="match status" value="1"/>
</dbReference>
<evidence type="ECO:0000256" key="7">
    <source>
        <dbReference type="ARBA" id="ARBA00023159"/>
    </source>
</evidence>
<reference evidence="12 13" key="1">
    <citation type="submission" date="2018-03" db="EMBL/GenBank/DDBJ databases">
        <title>Actinopolyspora mortivallis from Sahara, screening for active biomolecules.</title>
        <authorList>
            <person name="Selama O."/>
            <person name="Wellington E.M.H."/>
            <person name="Hacene H."/>
        </authorList>
    </citation>
    <scope>NUCLEOTIDE SEQUENCE [LARGE SCALE GENOMIC DNA]</scope>
    <source>
        <strain evidence="12 13">M5A</strain>
    </source>
</reference>
<dbReference type="GO" id="GO:0003700">
    <property type="term" value="F:DNA-binding transcription factor activity"/>
    <property type="evidence" value="ECO:0007669"/>
    <property type="project" value="InterPro"/>
</dbReference>
<keyword evidence="13" id="KW-1185">Reference proteome</keyword>
<dbReference type="EMBL" id="PVSR01000003">
    <property type="protein sequence ID" value="PRW64559.1"/>
    <property type="molecule type" value="Genomic_DNA"/>
</dbReference>
<evidence type="ECO:0000256" key="6">
    <source>
        <dbReference type="ARBA" id="ARBA00023125"/>
    </source>
</evidence>
<evidence type="ECO:0000256" key="2">
    <source>
        <dbReference type="ARBA" id="ARBA00022490"/>
    </source>
</evidence>
<comment type="caution">
    <text evidence="12">The sequence shown here is derived from an EMBL/GenBank/DDBJ whole genome shotgun (WGS) entry which is preliminary data.</text>
</comment>
<dbReference type="AlphaFoldDB" id="A0A2T0GZM7"/>
<evidence type="ECO:0000256" key="10">
    <source>
        <dbReference type="PROSITE-ProRule" id="PRU00169"/>
    </source>
</evidence>
<dbReference type="Proteomes" id="UP000239352">
    <property type="component" value="Unassembled WGS sequence"/>
</dbReference>
<evidence type="ECO:0000313" key="13">
    <source>
        <dbReference type="Proteomes" id="UP000239352"/>
    </source>
</evidence>
<dbReference type="InterPro" id="IPR024187">
    <property type="entry name" value="Sig_transdc_resp-reg_cit/mal"/>
</dbReference>
<protein>
    <recommendedName>
        <fullName evidence="9">Transcriptional regulatory protein</fullName>
    </recommendedName>
</protein>
<accession>A0A2T0GZM7</accession>
<evidence type="ECO:0000256" key="8">
    <source>
        <dbReference type="ARBA" id="ARBA00023163"/>
    </source>
</evidence>
<keyword evidence="6 9" id="KW-0238">DNA-binding</keyword>
<dbReference type="InterPro" id="IPR001789">
    <property type="entry name" value="Sig_transdc_resp-reg_receiver"/>
</dbReference>
<evidence type="ECO:0000313" key="12">
    <source>
        <dbReference type="EMBL" id="PRW64559.1"/>
    </source>
</evidence>
<feature type="modified residue" description="4-aspartylphosphate" evidence="10">
    <location>
        <position position="54"/>
    </location>
</feature>
<dbReference type="SUPFAM" id="SSF52172">
    <property type="entry name" value="CheY-like"/>
    <property type="match status" value="1"/>
</dbReference>
<dbReference type="SMART" id="SM00448">
    <property type="entry name" value="REC"/>
    <property type="match status" value="1"/>
</dbReference>
<dbReference type="PANTHER" id="PTHR45526">
    <property type="entry name" value="TRANSCRIPTIONAL REGULATORY PROTEIN DPIA"/>
    <property type="match status" value="1"/>
</dbReference>
<dbReference type="Pfam" id="PF00072">
    <property type="entry name" value="Response_reg"/>
    <property type="match status" value="1"/>
</dbReference>
<proteinExistence type="predicted"/>
<keyword evidence="3 10" id="KW-0597">Phosphoprotein</keyword>
<dbReference type="InterPro" id="IPR005471">
    <property type="entry name" value="Tscrpt_reg_IclR_N"/>
</dbReference>
<dbReference type="PANTHER" id="PTHR45526:SF1">
    <property type="entry name" value="TRANSCRIPTIONAL REGULATORY PROTEIN DCUR-RELATED"/>
    <property type="match status" value="1"/>
</dbReference>
<dbReference type="InParanoid" id="A0A2T0GZM7"/>
<dbReference type="PROSITE" id="PS50110">
    <property type="entry name" value="RESPONSE_REGULATORY"/>
    <property type="match status" value="1"/>
</dbReference>
<dbReference type="Gene3D" id="3.40.50.2300">
    <property type="match status" value="1"/>
</dbReference>
<sequence length="225" mass="24725">MIRVLVVDDDVLVAENHRRFVGTMEGFETVGTAHSAAEALRLTEQLSPDLVLLDLYLPDESGVRVLQKLRGSARAVDVLVITAVRDVETVRASMQGGAVNYLLKPFPFNELRVRLESYAEARRRLDAVTEAEQAEVDRAYGLPRSGGSGTELPKGLSAVTARLVSETLRAADSDLSATEVARRSGLSRVSARRYLDHFSEVGTVELSLRYGSAGRPEHRYRWVSG</sequence>
<evidence type="ECO:0000256" key="1">
    <source>
        <dbReference type="ARBA" id="ARBA00004496"/>
    </source>
</evidence>